<evidence type="ECO:0000313" key="4">
    <source>
        <dbReference type="EMBL" id="MDR7308146.1"/>
    </source>
</evidence>
<name>A0ABU1ZUE0_9BURK</name>
<proteinExistence type="predicted"/>
<accession>A0ABU1ZUE0</accession>
<comment type="caution">
    <text evidence="4">The sequence shown here is derived from an EMBL/GenBank/DDBJ whole genome shotgun (WGS) entry which is preliminary data.</text>
</comment>
<dbReference type="Gene3D" id="1.10.287.110">
    <property type="entry name" value="DnaJ domain"/>
    <property type="match status" value="1"/>
</dbReference>
<keyword evidence="2" id="KW-0812">Transmembrane</keyword>
<feature type="compositionally biased region" description="Basic and acidic residues" evidence="1">
    <location>
        <begin position="188"/>
        <end position="216"/>
    </location>
</feature>
<dbReference type="PROSITE" id="PS50076">
    <property type="entry name" value="DNAJ_2"/>
    <property type="match status" value="1"/>
</dbReference>
<dbReference type="InterPro" id="IPR036869">
    <property type="entry name" value="J_dom_sf"/>
</dbReference>
<dbReference type="EMBL" id="JAVDXO010000009">
    <property type="protein sequence ID" value="MDR7308146.1"/>
    <property type="molecule type" value="Genomic_DNA"/>
</dbReference>
<dbReference type="Proteomes" id="UP001268089">
    <property type="component" value="Unassembled WGS sequence"/>
</dbReference>
<organism evidence="4 5">
    <name type="scientific">Rhodoferax saidenbachensis</name>
    <dbReference type="NCBI Taxonomy" id="1484693"/>
    <lineage>
        <taxon>Bacteria</taxon>
        <taxon>Pseudomonadati</taxon>
        <taxon>Pseudomonadota</taxon>
        <taxon>Betaproteobacteria</taxon>
        <taxon>Burkholderiales</taxon>
        <taxon>Comamonadaceae</taxon>
        <taxon>Rhodoferax</taxon>
    </lineage>
</organism>
<keyword evidence="2" id="KW-1133">Transmembrane helix</keyword>
<dbReference type="SUPFAM" id="SSF46565">
    <property type="entry name" value="Chaperone J-domain"/>
    <property type="match status" value="1"/>
</dbReference>
<feature type="compositionally biased region" description="Basic and acidic residues" evidence="1">
    <location>
        <begin position="149"/>
        <end position="166"/>
    </location>
</feature>
<feature type="region of interest" description="Disordered" evidence="1">
    <location>
        <begin position="149"/>
        <end position="216"/>
    </location>
</feature>
<keyword evidence="2" id="KW-0472">Membrane</keyword>
<protein>
    <submittedName>
        <fullName evidence="4">DnaJ-class molecular chaperone</fullName>
    </submittedName>
</protein>
<dbReference type="RefSeq" id="WP_310345016.1">
    <property type="nucleotide sequence ID" value="NZ_JAVDXO010000009.1"/>
</dbReference>
<gene>
    <name evidence="4" type="ORF">J2X15_003455</name>
</gene>
<evidence type="ECO:0000256" key="1">
    <source>
        <dbReference type="SAM" id="MobiDB-lite"/>
    </source>
</evidence>
<dbReference type="InterPro" id="IPR001623">
    <property type="entry name" value="DnaJ_domain"/>
</dbReference>
<sequence length="241" mass="27716">MDSAYKVLGVPGNATLQEITQAMQDALDHYSHAKMARDPDVIPRQIAIREAYKILSNEQMRAAHDRKLQSYVNRPRSAPKIAMEEVPPPWYTNFLYVGTLVVLSMFAIGGYMAHARDKARAAQEATILQEKKLAAEALALEDAERRRAEERLARQESENKARERQMAADASNSLRSAMLAESMAQTDMQRKADALQREKLRKESEAKSEERQRVYEAQRRLAADQQRIRELCYQQYRRFPC</sequence>
<evidence type="ECO:0000313" key="5">
    <source>
        <dbReference type="Proteomes" id="UP001268089"/>
    </source>
</evidence>
<evidence type="ECO:0000256" key="2">
    <source>
        <dbReference type="SAM" id="Phobius"/>
    </source>
</evidence>
<feature type="transmembrane region" description="Helical" evidence="2">
    <location>
        <begin position="94"/>
        <end position="113"/>
    </location>
</feature>
<dbReference type="Pfam" id="PF00226">
    <property type="entry name" value="DnaJ"/>
    <property type="match status" value="1"/>
</dbReference>
<reference evidence="4 5" key="1">
    <citation type="submission" date="2023-07" db="EMBL/GenBank/DDBJ databases">
        <title>Sorghum-associated microbial communities from plants grown in Nebraska, USA.</title>
        <authorList>
            <person name="Schachtman D."/>
        </authorList>
    </citation>
    <scope>NUCLEOTIDE SEQUENCE [LARGE SCALE GENOMIC DNA]</scope>
    <source>
        <strain evidence="4 5">BE308</strain>
    </source>
</reference>
<keyword evidence="5" id="KW-1185">Reference proteome</keyword>
<feature type="domain" description="J" evidence="3">
    <location>
        <begin position="3"/>
        <end position="68"/>
    </location>
</feature>
<evidence type="ECO:0000259" key="3">
    <source>
        <dbReference type="PROSITE" id="PS50076"/>
    </source>
</evidence>